<dbReference type="OrthoDB" id="2930561at2759"/>
<feature type="compositionally biased region" description="Low complexity" evidence="1">
    <location>
        <begin position="48"/>
        <end position="59"/>
    </location>
</feature>
<feature type="compositionally biased region" description="Polar residues" evidence="1">
    <location>
        <begin position="12"/>
        <end position="26"/>
    </location>
</feature>
<dbReference type="Pfam" id="PF12776">
    <property type="entry name" value="Myb_DNA-bind_3"/>
    <property type="match status" value="1"/>
</dbReference>
<comment type="caution">
    <text evidence="3">The sequence shown here is derived from an EMBL/GenBank/DDBJ whole genome shotgun (WGS) entry which is preliminary data.</text>
</comment>
<dbReference type="PANTHER" id="PTHR46929">
    <property type="entry name" value="EXPRESSED PROTEIN"/>
    <property type="match status" value="1"/>
</dbReference>
<gene>
    <name evidence="3" type="ORF">BS47DRAFT_1315862</name>
</gene>
<dbReference type="InterPro" id="IPR024752">
    <property type="entry name" value="Myb/SANT-like_dom"/>
</dbReference>
<protein>
    <recommendedName>
        <fullName evidence="2">Myb/SANT-like domain-containing protein</fullName>
    </recommendedName>
</protein>
<dbReference type="PANTHER" id="PTHR46929:SF3">
    <property type="entry name" value="MYB_SANT-LIKE DOMAIN-CONTAINING PROTEIN"/>
    <property type="match status" value="1"/>
</dbReference>
<evidence type="ECO:0000259" key="2">
    <source>
        <dbReference type="Pfam" id="PF12776"/>
    </source>
</evidence>
<accession>A0A9P6B1J9</accession>
<evidence type="ECO:0000313" key="3">
    <source>
        <dbReference type="EMBL" id="KAF9515804.1"/>
    </source>
</evidence>
<feature type="region of interest" description="Disordered" evidence="1">
    <location>
        <begin position="1"/>
        <end position="68"/>
    </location>
</feature>
<feature type="compositionally biased region" description="Basic residues" evidence="1">
    <location>
        <begin position="1"/>
        <end position="11"/>
    </location>
</feature>
<organism evidence="3 4">
    <name type="scientific">Hydnum rufescens UP504</name>
    <dbReference type="NCBI Taxonomy" id="1448309"/>
    <lineage>
        <taxon>Eukaryota</taxon>
        <taxon>Fungi</taxon>
        <taxon>Dikarya</taxon>
        <taxon>Basidiomycota</taxon>
        <taxon>Agaricomycotina</taxon>
        <taxon>Agaricomycetes</taxon>
        <taxon>Cantharellales</taxon>
        <taxon>Hydnaceae</taxon>
        <taxon>Hydnum</taxon>
    </lineage>
</organism>
<dbReference type="Proteomes" id="UP000886523">
    <property type="component" value="Unassembled WGS sequence"/>
</dbReference>
<dbReference type="AlphaFoldDB" id="A0A9P6B1J9"/>
<evidence type="ECO:0000313" key="4">
    <source>
        <dbReference type="Proteomes" id="UP000886523"/>
    </source>
</evidence>
<sequence>MVKGGSKKKARSQPSGEVSATSSNATLAKPPVAARKSDLAGGKKTVHAKPAAATHALAADSEKEKTRWTEADDTRMLQVFLAEKSEGNQSESGWKAGVYKHVADELNLKVSGGGLKDPASVRNRFSRLKDTYKTIAALREVSGFTWDPEHGCVGVNNNIWQKYVKAHPKAAPFRSKGWPHYDDMDTLCRAVIACRHLAFCATLESSTGAQEGGKRKTEWEEMIKRMMLWRQRMRSPSHGHRALVPTETWPLALMTTVLASVTYGTNLMIPPFHRPPQRLNPNGKPPLPIL</sequence>
<dbReference type="EMBL" id="MU128946">
    <property type="protein sequence ID" value="KAF9515804.1"/>
    <property type="molecule type" value="Genomic_DNA"/>
</dbReference>
<reference evidence="3" key="1">
    <citation type="journal article" date="2020" name="Nat. Commun.">
        <title>Large-scale genome sequencing of mycorrhizal fungi provides insights into the early evolution of symbiotic traits.</title>
        <authorList>
            <person name="Miyauchi S."/>
            <person name="Kiss E."/>
            <person name="Kuo A."/>
            <person name="Drula E."/>
            <person name="Kohler A."/>
            <person name="Sanchez-Garcia M."/>
            <person name="Morin E."/>
            <person name="Andreopoulos B."/>
            <person name="Barry K.W."/>
            <person name="Bonito G."/>
            <person name="Buee M."/>
            <person name="Carver A."/>
            <person name="Chen C."/>
            <person name="Cichocki N."/>
            <person name="Clum A."/>
            <person name="Culley D."/>
            <person name="Crous P.W."/>
            <person name="Fauchery L."/>
            <person name="Girlanda M."/>
            <person name="Hayes R.D."/>
            <person name="Keri Z."/>
            <person name="LaButti K."/>
            <person name="Lipzen A."/>
            <person name="Lombard V."/>
            <person name="Magnuson J."/>
            <person name="Maillard F."/>
            <person name="Murat C."/>
            <person name="Nolan M."/>
            <person name="Ohm R.A."/>
            <person name="Pangilinan J."/>
            <person name="Pereira M.F."/>
            <person name="Perotto S."/>
            <person name="Peter M."/>
            <person name="Pfister S."/>
            <person name="Riley R."/>
            <person name="Sitrit Y."/>
            <person name="Stielow J.B."/>
            <person name="Szollosi G."/>
            <person name="Zifcakova L."/>
            <person name="Stursova M."/>
            <person name="Spatafora J.W."/>
            <person name="Tedersoo L."/>
            <person name="Vaario L.M."/>
            <person name="Yamada A."/>
            <person name="Yan M."/>
            <person name="Wang P."/>
            <person name="Xu J."/>
            <person name="Bruns T."/>
            <person name="Baldrian P."/>
            <person name="Vilgalys R."/>
            <person name="Dunand C."/>
            <person name="Henrissat B."/>
            <person name="Grigoriev I.V."/>
            <person name="Hibbett D."/>
            <person name="Nagy L.G."/>
            <person name="Martin F.M."/>
        </authorList>
    </citation>
    <scope>NUCLEOTIDE SEQUENCE</scope>
    <source>
        <strain evidence="3">UP504</strain>
    </source>
</reference>
<name>A0A9P6B1J9_9AGAM</name>
<feature type="domain" description="Myb/SANT-like" evidence="2">
    <location>
        <begin position="67"/>
        <end position="163"/>
    </location>
</feature>
<keyword evidence="4" id="KW-1185">Reference proteome</keyword>
<proteinExistence type="predicted"/>
<evidence type="ECO:0000256" key="1">
    <source>
        <dbReference type="SAM" id="MobiDB-lite"/>
    </source>
</evidence>